<evidence type="ECO:0000256" key="4">
    <source>
        <dbReference type="ARBA" id="ARBA00008952"/>
    </source>
</evidence>
<evidence type="ECO:0000256" key="10">
    <source>
        <dbReference type="ARBA" id="ARBA00023242"/>
    </source>
</evidence>
<keyword evidence="7" id="KW-0963">Cytoplasm</keyword>
<proteinExistence type="inferred from homology"/>
<dbReference type="GO" id="GO:0042729">
    <property type="term" value="C:DASH complex"/>
    <property type="evidence" value="ECO:0007669"/>
    <property type="project" value="InterPro"/>
</dbReference>
<keyword evidence="10" id="KW-0539">Nucleus</keyword>
<protein>
    <recommendedName>
        <fullName evidence="5">DASH complex subunit SPC19</fullName>
    </recommendedName>
    <alternativeName>
        <fullName evidence="12">Outer kinetochore protein SPC19</fullName>
    </alternativeName>
</protein>
<evidence type="ECO:0000256" key="11">
    <source>
        <dbReference type="ARBA" id="ARBA00023328"/>
    </source>
</evidence>
<evidence type="ECO:0000256" key="12">
    <source>
        <dbReference type="ARBA" id="ARBA00032583"/>
    </source>
</evidence>
<gene>
    <name evidence="13" type="ORF">B0H67DRAFT_481243</name>
</gene>
<evidence type="ECO:0000313" key="13">
    <source>
        <dbReference type="EMBL" id="KAK0725893.1"/>
    </source>
</evidence>
<keyword evidence="9" id="KW-0206">Cytoskeleton</keyword>
<sequence length="166" mass="18428">MQNPSSFAECVTSLRTSLSFLESSVAILGHGVEDLPRLSSVLKTVRHYELIPQPTLAAAESSLRDEIGPFVALLLDRADKHLERQARRIETLKARADLNAGRLSHLPDDPSETKSVVKKGKALDGGAALRAKVVRQRKEALKYGVERLELEVLQRERELRVRVGDV</sequence>
<dbReference type="EMBL" id="JAUKUA010000002">
    <property type="protein sequence ID" value="KAK0725893.1"/>
    <property type="molecule type" value="Genomic_DNA"/>
</dbReference>
<keyword evidence="14" id="KW-1185">Reference proteome</keyword>
<dbReference type="GO" id="GO:0008608">
    <property type="term" value="P:attachment of spindle microtubules to kinetochore"/>
    <property type="evidence" value="ECO:0007669"/>
    <property type="project" value="InterPro"/>
</dbReference>
<evidence type="ECO:0000256" key="3">
    <source>
        <dbReference type="ARBA" id="ARBA00004629"/>
    </source>
</evidence>
<evidence type="ECO:0000256" key="6">
    <source>
        <dbReference type="ARBA" id="ARBA00022454"/>
    </source>
</evidence>
<dbReference type="Pfam" id="PF08287">
    <property type="entry name" value="DASH_Spc19"/>
    <property type="match status" value="1"/>
</dbReference>
<reference evidence="13" key="1">
    <citation type="submission" date="2023-06" db="EMBL/GenBank/DDBJ databases">
        <title>Genome-scale phylogeny and comparative genomics of the fungal order Sordariales.</title>
        <authorList>
            <consortium name="Lawrence Berkeley National Laboratory"/>
            <person name="Hensen N."/>
            <person name="Bonometti L."/>
            <person name="Westerberg I."/>
            <person name="Brannstrom I.O."/>
            <person name="Guillou S."/>
            <person name="Cros-Aarteil S."/>
            <person name="Calhoun S."/>
            <person name="Haridas S."/>
            <person name="Kuo A."/>
            <person name="Mondo S."/>
            <person name="Pangilinan J."/>
            <person name="Riley R."/>
            <person name="Labutti K."/>
            <person name="Andreopoulos B."/>
            <person name="Lipzen A."/>
            <person name="Chen C."/>
            <person name="Yanf M."/>
            <person name="Daum C."/>
            <person name="Ng V."/>
            <person name="Clum A."/>
            <person name="Steindorff A."/>
            <person name="Ohm R."/>
            <person name="Martin F."/>
            <person name="Silar P."/>
            <person name="Natvig D."/>
            <person name="Lalanne C."/>
            <person name="Gautier V."/>
            <person name="Ament-Velasquez S.L."/>
            <person name="Kruys A."/>
            <person name="Hutchinson M.I."/>
            <person name="Powell A.J."/>
            <person name="Barry K."/>
            <person name="Miller A.N."/>
            <person name="Grigoriev I.V."/>
            <person name="Debuchy R."/>
            <person name="Gladieux P."/>
            <person name="Thoren M.H."/>
            <person name="Johannesson H."/>
        </authorList>
    </citation>
    <scope>NUCLEOTIDE SEQUENCE</scope>
    <source>
        <strain evidence="13">SMH4607-1</strain>
    </source>
</reference>
<name>A0AA40B1D3_9PEZI</name>
<dbReference type="Proteomes" id="UP001172102">
    <property type="component" value="Unassembled WGS sequence"/>
</dbReference>
<evidence type="ECO:0000256" key="2">
    <source>
        <dbReference type="ARBA" id="ARBA00004186"/>
    </source>
</evidence>
<dbReference type="InterPro" id="IPR013251">
    <property type="entry name" value="DASH_Spc19"/>
</dbReference>
<evidence type="ECO:0000256" key="8">
    <source>
        <dbReference type="ARBA" id="ARBA00022838"/>
    </source>
</evidence>
<evidence type="ECO:0000256" key="1">
    <source>
        <dbReference type="ARBA" id="ARBA00004123"/>
    </source>
</evidence>
<dbReference type="PANTHER" id="PTHR28262:SF1">
    <property type="entry name" value="DASH COMPLEX SUBUNIT SPC19"/>
    <property type="match status" value="1"/>
</dbReference>
<comment type="similarity">
    <text evidence="4">Belongs to the DASH complex SPC19 family.</text>
</comment>
<dbReference type="AlphaFoldDB" id="A0AA40B1D3"/>
<evidence type="ECO:0000256" key="9">
    <source>
        <dbReference type="ARBA" id="ARBA00023212"/>
    </source>
</evidence>
<evidence type="ECO:0000256" key="7">
    <source>
        <dbReference type="ARBA" id="ARBA00022490"/>
    </source>
</evidence>
<keyword evidence="6" id="KW-0158">Chromosome</keyword>
<evidence type="ECO:0000313" key="14">
    <source>
        <dbReference type="Proteomes" id="UP001172102"/>
    </source>
</evidence>
<comment type="caution">
    <text evidence="13">The sequence shown here is derived from an EMBL/GenBank/DDBJ whole genome shotgun (WGS) entry which is preliminary data.</text>
</comment>
<accession>A0AA40B1D3</accession>
<dbReference type="GO" id="GO:0005876">
    <property type="term" value="C:spindle microtubule"/>
    <property type="evidence" value="ECO:0007669"/>
    <property type="project" value="InterPro"/>
</dbReference>
<dbReference type="PANTHER" id="PTHR28262">
    <property type="entry name" value="DASH COMPLEX SUBUNIT SPC19"/>
    <property type="match status" value="1"/>
</dbReference>
<comment type="subcellular location">
    <subcellularLocation>
        <location evidence="3">Chromosome</location>
        <location evidence="3">Centromere</location>
        <location evidence="3">Kinetochore</location>
    </subcellularLocation>
    <subcellularLocation>
        <location evidence="2">Cytoplasm</location>
        <location evidence="2">Cytoskeleton</location>
        <location evidence="2">Spindle</location>
    </subcellularLocation>
    <subcellularLocation>
        <location evidence="1">Nucleus</location>
    </subcellularLocation>
</comment>
<keyword evidence="8" id="KW-0995">Kinetochore</keyword>
<keyword evidence="11" id="KW-0137">Centromere</keyword>
<organism evidence="13 14">
    <name type="scientific">Lasiosphaeris hirsuta</name>
    <dbReference type="NCBI Taxonomy" id="260670"/>
    <lineage>
        <taxon>Eukaryota</taxon>
        <taxon>Fungi</taxon>
        <taxon>Dikarya</taxon>
        <taxon>Ascomycota</taxon>
        <taxon>Pezizomycotina</taxon>
        <taxon>Sordariomycetes</taxon>
        <taxon>Sordariomycetidae</taxon>
        <taxon>Sordariales</taxon>
        <taxon>Lasiosphaeriaceae</taxon>
        <taxon>Lasiosphaeris</taxon>
    </lineage>
</organism>
<evidence type="ECO:0000256" key="5">
    <source>
        <dbReference type="ARBA" id="ARBA00016329"/>
    </source>
</evidence>